<keyword evidence="1" id="KW-0175">Coiled coil</keyword>
<evidence type="ECO:0000256" key="2">
    <source>
        <dbReference type="SAM" id="MobiDB-lite"/>
    </source>
</evidence>
<evidence type="ECO:0000313" key="4">
    <source>
        <dbReference type="Proteomes" id="UP000050491"/>
    </source>
</evidence>
<dbReference type="EMBL" id="LBGP01000013">
    <property type="protein sequence ID" value="KQB01032.1"/>
    <property type="molecule type" value="Genomic_DNA"/>
</dbReference>
<name>A0A0Q0TT91_VIBMT</name>
<reference evidence="3 4" key="1">
    <citation type="journal article" date="2015" name="Genome Biol. Evol.">
        <title>The Dynamics of Genetic Interactions between Vibrio metoecus and Vibrio cholerae, Two Close Relatives Co-Occurring in the Environment.</title>
        <authorList>
            <person name="Orata F.D."/>
            <person name="Kirchberger P.C."/>
            <person name="Meheust R."/>
            <person name="Barlow E.J."/>
            <person name="Tarr C.L."/>
            <person name="Boucher Y."/>
        </authorList>
    </citation>
    <scope>NUCLEOTIDE SEQUENCE [LARGE SCALE GENOMIC DNA]</scope>
    <source>
        <strain evidence="3 4">YB5B04</strain>
    </source>
</reference>
<proteinExistence type="predicted"/>
<accession>A0A0Q0TT91</accession>
<feature type="region of interest" description="Disordered" evidence="2">
    <location>
        <begin position="64"/>
        <end position="85"/>
    </location>
</feature>
<feature type="compositionally biased region" description="Basic and acidic residues" evidence="2">
    <location>
        <begin position="69"/>
        <end position="85"/>
    </location>
</feature>
<evidence type="ECO:0000313" key="3">
    <source>
        <dbReference type="EMBL" id="KQB01032.1"/>
    </source>
</evidence>
<sequence>MRTNSFWTTVEQLACITVNTCRVALSQGQETLTFERDQIQRLKDKCEHYLRVLDEERELALNRGNGLKPSEKSCEEISHTTSEKQ</sequence>
<dbReference type="Proteomes" id="UP000050491">
    <property type="component" value="Unassembled WGS sequence"/>
</dbReference>
<dbReference type="AlphaFoldDB" id="A0A0Q0TT91"/>
<comment type="caution">
    <text evidence="3">The sequence shown here is derived from an EMBL/GenBank/DDBJ whole genome shotgun (WGS) entry which is preliminary data.</text>
</comment>
<protein>
    <submittedName>
        <fullName evidence="3">Uncharacterized protein</fullName>
    </submittedName>
</protein>
<evidence type="ECO:0000256" key="1">
    <source>
        <dbReference type="SAM" id="Coils"/>
    </source>
</evidence>
<organism evidence="3 4">
    <name type="scientific">Vibrio metoecus</name>
    <dbReference type="NCBI Taxonomy" id="1481663"/>
    <lineage>
        <taxon>Bacteria</taxon>
        <taxon>Pseudomonadati</taxon>
        <taxon>Pseudomonadota</taxon>
        <taxon>Gammaproteobacteria</taxon>
        <taxon>Vibrionales</taxon>
        <taxon>Vibrionaceae</taxon>
        <taxon>Vibrio</taxon>
    </lineage>
</organism>
<dbReference type="PATRIC" id="fig|1481663.10.peg.2804"/>
<gene>
    <name evidence="3" type="ORF">XV92_10345</name>
</gene>
<feature type="coiled-coil region" evidence="1">
    <location>
        <begin position="25"/>
        <end position="59"/>
    </location>
</feature>